<sequence length="404" mass="42280">MYKDLIIIGAGPAGLSAAAVAAAQGLQVAIIDEFPEPGGRMLGQFHQEPGKGMWVGKQIAEQLIGTVRSLGGTICCGISVYGLLKLDDKWEVSTSKGCMISRFVLLATGAAEAPVLIPGWTLPGVLSIGAVQVLTNVHYVKPGHRGMIIGMNMLAMAITSELAASGVSLSCMVLPASPLAGKAGNPVANLTALMTLSHLAPTSWMRWGGQLAGRLRLSGHAVALLPRRGIKAWGIPLLLRTAAVSINGRNEVESVTLVDLDRHGKPIAGSQREEKVDFVALAGGLYPLAELASVAGCPFVDIEELGGHVPLHNERLQTPVDGLYVAGNITGVESAQVAMAQGQLAAISICSACGLVGSEADDQLTAAIHHVNHVRSTSLIQFHPGIQQARNKLYRMMEGGEQLE</sequence>
<reference evidence="2" key="1">
    <citation type="submission" date="2020-03" db="EMBL/GenBank/DDBJ databases">
        <title>Draft sequencing of Paenibacilllus sp. S3N08.</title>
        <authorList>
            <person name="Kim D.-U."/>
        </authorList>
    </citation>
    <scope>NUCLEOTIDE SEQUENCE</scope>
    <source>
        <strain evidence="2">S3N08</strain>
    </source>
</reference>
<keyword evidence="3" id="KW-1185">Reference proteome</keyword>
<dbReference type="Pfam" id="PF12831">
    <property type="entry name" value="FAD_oxidored"/>
    <property type="match status" value="1"/>
</dbReference>
<dbReference type="PANTHER" id="PTHR42949:SF3">
    <property type="entry name" value="ANAEROBIC GLYCEROL-3-PHOSPHATE DEHYDROGENASE SUBUNIT B"/>
    <property type="match status" value="1"/>
</dbReference>
<name>A0ABX0JBR5_9BACL</name>
<organism evidence="2 3">
    <name type="scientific">Paenibacillus agricola</name>
    <dbReference type="NCBI Taxonomy" id="2716264"/>
    <lineage>
        <taxon>Bacteria</taxon>
        <taxon>Bacillati</taxon>
        <taxon>Bacillota</taxon>
        <taxon>Bacilli</taxon>
        <taxon>Bacillales</taxon>
        <taxon>Paenibacillaceae</taxon>
        <taxon>Paenibacillus</taxon>
    </lineage>
</organism>
<proteinExistence type="predicted"/>
<dbReference type="PRINTS" id="PR00368">
    <property type="entry name" value="FADPNR"/>
</dbReference>
<dbReference type="SUPFAM" id="SSF51905">
    <property type="entry name" value="FAD/NAD(P)-binding domain"/>
    <property type="match status" value="1"/>
</dbReference>
<gene>
    <name evidence="2" type="ORF">G9U52_22885</name>
</gene>
<evidence type="ECO:0000313" key="3">
    <source>
        <dbReference type="Proteomes" id="UP001165962"/>
    </source>
</evidence>
<accession>A0ABX0JBR5</accession>
<dbReference type="PRINTS" id="PR00469">
    <property type="entry name" value="PNDRDTASEII"/>
</dbReference>
<dbReference type="Gene3D" id="3.50.50.60">
    <property type="entry name" value="FAD/NAD(P)-binding domain"/>
    <property type="match status" value="4"/>
</dbReference>
<keyword evidence="1" id="KW-0560">Oxidoreductase</keyword>
<protein>
    <submittedName>
        <fullName evidence="2">FAD-dependent oxidoreductase</fullName>
    </submittedName>
</protein>
<dbReference type="Proteomes" id="UP001165962">
    <property type="component" value="Unassembled WGS sequence"/>
</dbReference>
<dbReference type="InterPro" id="IPR051691">
    <property type="entry name" value="Metab_Enz_Cyan_OpOx_G3PDH"/>
</dbReference>
<dbReference type="InterPro" id="IPR036188">
    <property type="entry name" value="FAD/NAD-bd_sf"/>
</dbReference>
<dbReference type="PANTHER" id="PTHR42949">
    <property type="entry name" value="ANAEROBIC GLYCEROL-3-PHOSPHATE DEHYDROGENASE SUBUNIT B"/>
    <property type="match status" value="1"/>
</dbReference>
<comment type="caution">
    <text evidence="2">The sequence shown here is derived from an EMBL/GenBank/DDBJ whole genome shotgun (WGS) entry which is preliminary data.</text>
</comment>
<evidence type="ECO:0000256" key="1">
    <source>
        <dbReference type="ARBA" id="ARBA00023002"/>
    </source>
</evidence>
<dbReference type="EMBL" id="JAAOIW010000009">
    <property type="protein sequence ID" value="NHN32674.1"/>
    <property type="molecule type" value="Genomic_DNA"/>
</dbReference>
<evidence type="ECO:0000313" key="2">
    <source>
        <dbReference type="EMBL" id="NHN32674.1"/>
    </source>
</evidence>